<feature type="region of interest" description="Disordered" evidence="1">
    <location>
        <begin position="227"/>
        <end position="254"/>
    </location>
</feature>
<dbReference type="Proteomes" id="UP001244011">
    <property type="component" value="Unassembled WGS sequence"/>
</dbReference>
<evidence type="ECO:0000259" key="2">
    <source>
        <dbReference type="Pfam" id="PF11274"/>
    </source>
</evidence>
<reference evidence="3" key="1">
    <citation type="submission" date="2023-06" db="EMBL/GenBank/DDBJ databases">
        <title>Genome-scale phylogeny and comparative genomics of the fungal order Sordariales.</title>
        <authorList>
            <consortium name="Lawrence Berkeley National Laboratory"/>
            <person name="Hensen N."/>
            <person name="Bonometti L."/>
            <person name="Westerberg I."/>
            <person name="Brannstrom I.O."/>
            <person name="Guillou S."/>
            <person name="Cros-Aarteil S."/>
            <person name="Calhoun S."/>
            <person name="Haridas S."/>
            <person name="Kuo A."/>
            <person name="Mondo S."/>
            <person name="Pangilinan J."/>
            <person name="Riley R."/>
            <person name="Labutti K."/>
            <person name="Andreopoulos B."/>
            <person name="Lipzen A."/>
            <person name="Chen C."/>
            <person name="Yanf M."/>
            <person name="Daum C."/>
            <person name="Ng V."/>
            <person name="Clum A."/>
            <person name="Steindorff A."/>
            <person name="Ohm R."/>
            <person name="Martin F."/>
            <person name="Silar P."/>
            <person name="Natvig D."/>
            <person name="Lalanne C."/>
            <person name="Gautier V."/>
            <person name="Ament-Velasquez S.L."/>
            <person name="Kruys A."/>
            <person name="Hutchinson M.I."/>
            <person name="Powell A.J."/>
            <person name="Barry K."/>
            <person name="Miller A.N."/>
            <person name="Grigoriev I.V."/>
            <person name="Debuchy R."/>
            <person name="Gladieux P."/>
            <person name="Thoren M.H."/>
            <person name="Johannesson H."/>
        </authorList>
    </citation>
    <scope>NUCLEOTIDE SEQUENCE</scope>
    <source>
        <strain evidence="3">8032-3</strain>
    </source>
</reference>
<protein>
    <recommendedName>
        <fullName evidence="2">DUF3074 domain-containing protein</fullName>
    </recommendedName>
</protein>
<comment type="caution">
    <text evidence="3">The sequence shown here is derived from an EMBL/GenBank/DDBJ whole genome shotgun (WGS) entry which is preliminary data.</text>
</comment>
<accession>A0AAJ0FP02</accession>
<dbReference type="EMBL" id="MU839002">
    <property type="protein sequence ID" value="KAK1769768.1"/>
    <property type="molecule type" value="Genomic_DNA"/>
</dbReference>
<keyword evidence="4" id="KW-1185">Reference proteome</keyword>
<gene>
    <name evidence="3" type="ORF">QBC33DRAFT_557052</name>
</gene>
<dbReference type="PANTHER" id="PTHR40370:SF1">
    <property type="entry name" value="DUF3074 DOMAIN-CONTAINING PROTEIN"/>
    <property type="match status" value="1"/>
</dbReference>
<dbReference type="AlphaFoldDB" id="A0AAJ0FP02"/>
<feature type="region of interest" description="Disordered" evidence="1">
    <location>
        <begin position="51"/>
        <end position="87"/>
    </location>
</feature>
<evidence type="ECO:0000256" key="1">
    <source>
        <dbReference type="SAM" id="MobiDB-lite"/>
    </source>
</evidence>
<name>A0AAJ0FP02_9PEZI</name>
<organism evidence="3 4">
    <name type="scientific">Phialemonium atrogriseum</name>
    <dbReference type="NCBI Taxonomy" id="1093897"/>
    <lineage>
        <taxon>Eukaryota</taxon>
        <taxon>Fungi</taxon>
        <taxon>Dikarya</taxon>
        <taxon>Ascomycota</taxon>
        <taxon>Pezizomycotina</taxon>
        <taxon>Sordariomycetes</taxon>
        <taxon>Sordariomycetidae</taxon>
        <taxon>Cephalothecales</taxon>
        <taxon>Cephalothecaceae</taxon>
        <taxon>Phialemonium</taxon>
    </lineage>
</organism>
<dbReference type="InterPro" id="IPR024500">
    <property type="entry name" value="DUF3074"/>
</dbReference>
<feature type="region of interest" description="Disordered" evidence="1">
    <location>
        <begin position="352"/>
        <end position="456"/>
    </location>
</feature>
<evidence type="ECO:0000313" key="3">
    <source>
        <dbReference type="EMBL" id="KAK1769768.1"/>
    </source>
</evidence>
<sequence>MSDDDLGPLIRLWGLTTAELPDPSDTPDKLAPFLISILQEAVPFIDSAAPKSASSASAHPAVDPGAAASRLWKPKGPSSGAGKRYPESAAAVHLSERTVRPAELERVARRSGGRSGHRRVTSGETWACRRSVHADTAAPGARSASWAEFRDAMGGERHAESEAAFAPTVVASRPAIVWDCGGVEAVEAGDTWGRFALRVEEIKHRVGGPLVKDRVFPVLQMVCSAMESGGSGSSSSEESEERTQQQQQQLDDAAAVSRREKPELLIVSIAVSDFATAAPQAELSRSKGVVVGAYTSVERIRKLPGSGDIEWVMATASNARGALPAWVQALAVPGQIARDVPLFLGWVAKERQRASDPAGRPPAEAEEGKGKAAAAGGTEAPPATSEETAAKDAGAPAEGEPLSPAKDEPSDELAPASSTLAGEALESPGTEWPASGHDKTEEAASENPAPVLGEPK</sequence>
<dbReference type="RefSeq" id="XP_060285981.1">
    <property type="nucleotide sequence ID" value="XM_060429776.1"/>
</dbReference>
<feature type="compositionally biased region" description="Low complexity" evidence="1">
    <location>
        <begin position="51"/>
        <end position="61"/>
    </location>
</feature>
<proteinExistence type="predicted"/>
<evidence type="ECO:0000313" key="4">
    <source>
        <dbReference type="Proteomes" id="UP001244011"/>
    </source>
</evidence>
<feature type="domain" description="DUF3074" evidence="2">
    <location>
        <begin position="126"/>
        <end position="347"/>
    </location>
</feature>
<dbReference type="Pfam" id="PF11274">
    <property type="entry name" value="DUF3074"/>
    <property type="match status" value="1"/>
</dbReference>
<dbReference type="GeneID" id="85312963"/>
<dbReference type="PANTHER" id="PTHR40370">
    <property type="entry name" value="EXPRESSED PROTEIN"/>
    <property type="match status" value="1"/>
</dbReference>
<feature type="compositionally biased region" description="Low complexity" evidence="1">
    <location>
        <begin position="371"/>
        <end position="387"/>
    </location>
</feature>